<gene>
    <name evidence="1" type="ORF">BDY19DRAFT_702552</name>
</gene>
<reference evidence="1" key="1">
    <citation type="journal article" date="2021" name="Environ. Microbiol.">
        <title>Gene family expansions and transcriptome signatures uncover fungal adaptations to wood decay.</title>
        <authorList>
            <person name="Hage H."/>
            <person name="Miyauchi S."/>
            <person name="Viragh M."/>
            <person name="Drula E."/>
            <person name="Min B."/>
            <person name="Chaduli D."/>
            <person name="Navarro D."/>
            <person name="Favel A."/>
            <person name="Norest M."/>
            <person name="Lesage-Meessen L."/>
            <person name="Balint B."/>
            <person name="Merenyi Z."/>
            <person name="de Eugenio L."/>
            <person name="Morin E."/>
            <person name="Martinez A.T."/>
            <person name="Baldrian P."/>
            <person name="Stursova M."/>
            <person name="Martinez M.J."/>
            <person name="Novotny C."/>
            <person name="Magnuson J.K."/>
            <person name="Spatafora J.W."/>
            <person name="Maurice S."/>
            <person name="Pangilinan J."/>
            <person name="Andreopoulos W."/>
            <person name="LaButti K."/>
            <person name="Hundley H."/>
            <person name="Na H."/>
            <person name="Kuo A."/>
            <person name="Barry K."/>
            <person name="Lipzen A."/>
            <person name="Henrissat B."/>
            <person name="Riley R."/>
            <person name="Ahrendt S."/>
            <person name="Nagy L.G."/>
            <person name="Grigoriev I.V."/>
            <person name="Martin F."/>
            <person name="Rosso M.N."/>
        </authorList>
    </citation>
    <scope>NUCLEOTIDE SEQUENCE</scope>
    <source>
        <strain evidence="1">CBS 384.51</strain>
    </source>
</reference>
<dbReference type="Proteomes" id="UP001055072">
    <property type="component" value="Unassembled WGS sequence"/>
</dbReference>
<evidence type="ECO:0000313" key="1">
    <source>
        <dbReference type="EMBL" id="KAI0083366.1"/>
    </source>
</evidence>
<accession>A0ACB8TN00</accession>
<proteinExistence type="predicted"/>
<organism evidence="1 2">
    <name type="scientific">Irpex rosettiformis</name>
    <dbReference type="NCBI Taxonomy" id="378272"/>
    <lineage>
        <taxon>Eukaryota</taxon>
        <taxon>Fungi</taxon>
        <taxon>Dikarya</taxon>
        <taxon>Basidiomycota</taxon>
        <taxon>Agaricomycotina</taxon>
        <taxon>Agaricomycetes</taxon>
        <taxon>Polyporales</taxon>
        <taxon>Irpicaceae</taxon>
        <taxon>Irpex</taxon>
    </lineage>
</organism>
<comment type="caution">
    <text evidence="1">The sequence shown here is derived from an EMBL/GenBank/DDBJ whole genome shotgun (WGS) entry which is preliminary data.</text>
</comment>
<dbReference type="EMBL" id="MU274970">
    <property type="protein sequence ID" value="KAI0083366.1"/>
    <property type="molecule type" value="Genomic_DNA"/>
</dbReference>
<sequence>MAHNANDAPPDPTSSIVQLLQNLSLSPPSRDVFATQIISNYILYDLIFAGSSPGSILRVARTCHAAHLAMRDYFSRTFNINKHLSRFFDDPLAFRSLQARTSSLISGSSALQFLDRTEYADSDLDLYTASIHRQEIGRWLLAHGYRFTPNSVQDPDFEVASDEDHLLVFGDPDNNYRMKGITAVFTFHKPCPVRPGEERQVQVIVATRSPMEVVLRFHSTVVVNVISWDRAYSLYPRATFEHRKSVVLRRQNRQLMYSIIEKYGNRGFEFRYTIHDNDIVSDPAFTSAQRWIGDGHSWVLELSTEGITLPPPITELSKPLTRDPCFLTTWRTVRRNWKVRMDFQSTGRVDGFYYEYVFLEEDYQVFELFRRVYSMWMGDYALTENPDSFFAYYDQDLIEACEEELERGGAWQNWR</sequence>
<keyword evidence="2" id="KW-1185">Reference proteome</keyword>
<evidence type="ECO:0000313" key="2">
    <source>
        <dbReference type="Proteomes" id="UP001055072"/>
    </source>
</evidence>
<name>A0ACB8TN00_9APHY</name>
<protein>
    <submittedName>
        <fullName evidence="1">Uncharacterized protein</fullName>
    </submittedName>
</protein>